<keyword evidence="5" id="KW-1185">Reference proteome</keyword>
<dbReference type="RefSeq" id="WP_129006103.1">
    <property type="nucleotide sequence ID" value="NZ_SDHZ01000005.1"/>
</dbReference>
<dbReference type="GO" id="GO:0006633">
    <property type="term" value="P:fatty acid biosynthetic process"/>
    <property type="evidence" value="ECO:0007669"/>
    <property type="project" value="InterPro"/>
</dbReference>
<keyword evidence="2" id="KW-0378">Hydrolase</keyword>
<dbReference type="PANTHER" id="PTHR38764">
    <property type="entry name" value="ACYL CARRIER PROTEIN PHOSPHODIESTERASE"/>
    <property type="match status" value="1"/>
</dbReference>
<dbReference type="GO" id="GO:0008770">
    <property type="term" value="F:[acyl-carrier-protein] phosphodiesterase activity"/>
    <property type="evidence" value="ECO:0007669"/>
    <property type="project" value="InterPro"/>
</dbReference>
<evidence type="ECO:0000256" key="3">
    <source>
        <dbReference type="ARBA" id="ARBA00023098"/>
    </source>
</evidence>
<dbReference type="Pfam" id="PF04336">
    <property type="entry name" value="ACP_PD"/>
    <property type="match status" value="1"/>
</dbReference>
<dbReference type="EMBL" id="SDHZ01000005">
    <property type="protein sequence ID" value="RXK80925.1"/>
    <property type="molecule type" value="Genomic_DNA"/>
</dbReference>
<organism evidence="4 5">
    <name type="scientific">Filimonas effusa</name>
    <dbReference type="NCBI Taxonomy" id="2508721"/>
    <lineage>
        <taxon>Bacteria</taxon>
        <taxon>Pseudomonadati</taxon>
        <taxon>Bacteroidota</taxon>
        <taxon>Chitinophagia</taxon>
        <taxon>Chitinophagales</taxon>
        <taxon>Chitinophagaceae</taxon>
        <taxon>Filimonas</taxon>
    </lineage>
</organism>
<sequence>MNYLAHAWLSFNHPEILVGNMISDFVKGKRKFDYSPMVQKGIGLHRAIDEFTDAHAATAAAKQYFRPVVGLYAGAFVDVVYDHFLARDLRENSEEGWQQFCRHTYHILQHHTGILPDRFASMVPYMRSQNWLFNYRYMEGLENSFKGLAFRATYLDNSRDAYKVFEQSYDALQACYDDFFPFVKTFAFTQFNQLLNE</sequence>
<evidence type="ECO:0000256" key="1">
    <source>
        <dbReference type="ARBA" id="ARBA00022516"/>
    </source>
</evidence>
<proteinExistence type="predicted"/>
<keyword evidence="3" id="KW-0443">Lipid metabolism</keyword>
<name>A0A4Q1D1P6_9BACT</name>
<gene>
    <name evidence="4" type="ORF">ESB13_22485</name>
</gene>
<protein>
    <submittedName>
        <fullName evidence="4">DUF479 domain-containing protein</fullName>
    </submittedName>
</protein>
<reference evidence="4 5" key="1">
    <citation type="submission" date="2019-01" db="EMBL/GenBank/DDBJ databases">
        <title>Filimonas sp. strain TTM-71.</title>
        <authorList>
            <person name="Chen W.-M."/>
        </authorList>
    </citation>
    <scope>NUCLEOTIDE SEQUENCE [LARGE SCALE GENOMIC DNA]</scope>
    <source>
        <strain evidence="4 5">TTM-71</strain>
    </source>
</reference>
<comment type="caution">
    <text evidence="4">The sequence shown here is derived from an EMBL/GenBank/DDBJ whole genome shotgun (WGS) entry which is preliminary data.</text>
</comment>
<evidence type="ECO:0000313" key="4">
    <source>
        <dbReference type="EMBL" id="RXK80925.1"/>
    </source>
</evidence>
<dbReference type="InterPro" id="IPR007431">
    <property type="entry name" value="ACP_PD"/>
</dbReference>
<dbReference type="PANTHER" id="PTHR38764:SF1">
    <property type="entry name" value="ACYL CARRIER PROTEIN PHOSPHODIESTERASE"/>
    <property type="match status" value="1"/>
</dbReference>
<keyword evidence="1" id="KW-0444">Lipid biosynthesis</keyword>
<evidence type="ECO:0000256" key="2">
    <source>
        <dbReference type="ARBA" id="ARBA00022801"/>
    </source>
</evidence>
<evidence type="ECO:0000313" key="5">
    <source>
        <dbReference type="Proteomes" id="UP000290545"/>
    </source>
</evidence>
<dbReference type="Proteomes" id="UP000290545">
    <property type="component" value="Unassembled WGS sequence"/>
</dbReference>
<dbReference type="AlphaFoldDB" id="A0A4Q1D1P6"/>
<accession>A0A4Q1D1P6</accession>
<dbReference type="OrthoDB" id="8442777at2"/>